<name>A0A450SW40_9GAMM</name>
<organism evidence="1">
    <name type="scientific">Candidatus Kentrum sp. DK</name>
    <dbReference type="NCBI Taxonomy" id="2126562"/>
    <lineage>
        <taxon>Bacteria</taxon>
        <taxon>Pseudomonadati</taxon>
        <taxon>Pseudomonadota</taxon>
        <taxon>Gammaproteobacteria</taxon>
        <taxon>Candidatus Kentrum</taxon>
    </lineage>
</organism>
<gene>
    <name evidence="1" type="ORF">BECKDK2373C_GA0170839_106410</name>
</gene>
<accession>A0A450SW40</accession>
<sequence length="69" mass="7538">MTADPRLRSGLCSLDEADGAAGHGLIAGEGLIERADVIAPAVLQSFLMVFLSRFAQRFHEFFPFSTRIL</sequence>
<evidence type="ECO:0000313" key="1">
    <source>
        <dbReference type="EMBL" id="VFJ58269.1"/>
    </source>
</evidence>
<protein>
    <submittedName>
        <fullName evidence="1">Uncharacterized protein</fullName>
    </submittedName>
</protein>
<reference evidence="1" key="1">
    <citation type="submission" date="2019-02" db="EMBL/GenBank/DDBJ databases">
        <authorList>
            <person name="Gruber-Vodicka R. H."/>
            <person name="Seah K. B. B."/>
        </authorList>
    </citation>
    <scope>NUCLEOTIDE SEQUENCE</scope>
    <source>
        <strain evidence="1">BECK_DK161</strain>
    </source>
</reference>
<dbReference type="AlphaFoldDB" id="A0A450SW40"/>
<dbReference type="EMBL" id="CAADEY010000064">
    <property type="protein sequence ID" value="VFJ58269.1"/>
    <property type="molecule type" value="Genomic_DNA"/>
</dbReference>
<proteinExistence type="predicted"/>